<accession>A0A445J7L5</accession>
<dbReference type="AlphaFoldDB" id="A0A445J7L5"/>
<keyword evidence="2" id="KW-1185">Reference proteome</keyword>
<gene>
    <name evidence="1" type="ORF">D0Y65_019172</name>
</gene>
<dbReference type="EMBL" id="QZWG01000008">
    <property type="protein sequence ID" value="RZB94468.1"/>
    <property type="molecule type" value="Genomic_DNA"/>
</dbReference>
<evidence type="ECO:0008006" key="3">
    <source>
        <dbReference type="Google" id="ProtNLM"/>
    </source>
</evidence>
<proteinExistence type="predicted"/>
<comment type="caution">
    <text evidence="1">The sequence shown here is derived from an EMBL/GenBank/DDBJ whole genome shotgun (WGS) entry which is preliminary data.</text>
</comment>
<dbReference type="Pfam" id="PF20067">
    <property type="entry name" value="SSL_N"/>
    <property type="match status" value="1"/>
</dbReference>
<dbReference type="Proteomes" id="UP000289340">
    <property type="component" value="Chromosome 8"/>
</dbReference>
<evidence type="ECO:0000313" key="1">
    <source>
        <dbReference type="EMBL" id="RZB94468.1"/>
    </source>
</evidence>
<evidence type="ECO:0000313" key="2">
    <source>
        <dbReference type="Proteomes" id="UP000289340"/>
    </source>
</evidence>
<organism evidence="1 2">
    <name type="scientific">Glycine soja</name>
    <name type="common">Wild soybean</name>
    <dbReference type="NCBI Taxonomy" id="3848"/>
    <lineage>
        <taxon>Eukaryota</taxon>
        <taxon>Viridiplantae</taxon>
        <taxon>Streptophyta</taxon>
        <taxon>Embryophyta</taxon>
        <taxon>Tracheophyta</taxon>
        <taxon>Spermatophyta</taxon>
        <taxon>Magnoliopsida</taxon>
        <taxon>eudicotyledons</taxon>
        <taxon>Gunneridae</taxon>
        <taxon>Pentapetalae</taxon>
        <taxon>rosids</taxon>
        <taxon>fabids</taxon>
        <taxon>Fabales</taxon>
        <taxon>Fabaceae</taxon>
        <taxon>Papilionoideae</taxon>
        <taxon>50 kb inversion clade</taxon>
        <taxon>NPAAA clade</taxon>
        <taxon>indigoferoid/millettioid clade</taxon>
        <taxon>Phaseoleae</taxon>
        <taxon>Glycine</taxon>
        <taxon>Glycine subgen. Soja</taxon>
    </lineage>
</organism>
<name>A0A445J7L5_GLYSO</name>
<sequence>MASNLIKVSTSLVLVVLVALTVQILYFSPIDPVLLDIKPVTLQNIIKLGEGLLKEPEDVGVDKEQILYTATRDGWIKRLRRNNGKWENWKHIDSHTLLVIATAKEGGLIVCDTSKVK</sequence>
<reference evidence="1 2" key="1">
    <citation type="submission" date="2018-09" db="EMBL/GenBank/DDBJ databases">
        <title>A high-quality reference genome of wild soybean provides a powerful tool to mine soybean genomes.</title>
        <authorList>
            <person name="Xie M."/>
            <person name="Chung C.Y.L."/>
            <person name="Li M.-W."/>
            <person name="Wong F.-L."/>
            <person name="Chan T.-F."/>
            <person name="Lam H.-M."/>
        </authorList>
    </citation>
    <scope>NUCLEOTIDE SEQUENCE [LARGE SCALE GENOMIC DNA]</scope>
    <source>
        <strain evidence="2">cv. W05</strain>
        <tissue evidence="1">Hypocotyl of etiolated seedlings</tissue>
    </source>
</reference>
<protein>
    <recommendedName>
        <fullName evidence="3">Protein STRICTOSIDINE SYNTHASE-LIKE 4</fullName>
    </recommendedName>
</protein>
<dbReference type="SUPFAM" id="SSF63829">
    <property type="entry name" value="Calcium-dependent phosphotriesterase"/>
    <property type="match status" value="1"/>
</dbReference>